<dbReference type="KEGG" id="jli:EXU32_00965"/>
<evidence type="ECO:0000313" key="2">
    <source>
        <dbReference type="EMBL" id="QBF47819.1"/>
    </source>
</evidence>
<protein>
    <submittedName>
        <fullName evidence="2">Uncharacterized protein</fullName>
    </submittedName>
</protein>
<feature type="compositionally biased region" description="Low complexity" evidence="1">
    <location>
        <begin position="33"/>
        <end position="46"/>
    </location>
</feature>
<feature type="compositionally biased region" description="Gly residues" evidence="1">
    <location>
        <begin position="47"/>
        <end position="59"/>
    </location>
</feature>
<dbReference type="AlphaFoldDB" id="A0A4P6MXJ9"/>
<gene>
    <name evidence="2" type="ORF">EXU32_00965</name>
</gene>
<accession>A0A4P6MXJ9</accession>
<organism evidence="2 3">
    <name type="scientific">Janibacter limosus</name>
    <dbReference type="NCBI Taxonomy" id="53458"/>
    <lineage>
        <taxon>Bacteria</taxon>
        <taxon>Bacillati</taxon>
        <taxon>Actinomycetota</taxon>
        <taxon>Actinomycetes</taxon>
        <taxon>Micrococcales</taxon>
        <taxon>Intrasporangiaceae</taxon>
        <taxon>Janibacter</taxon>
    </lineage>
</organism>
<name>A0A4P6MXJ9_9MICO</name>
<evidence type="ECO:0000256" key="1">
    <source>
        <dbReference type="SAM" id="MobiDB-lite"/>
    </source>
</evidence>
<proteinExistence type="predicted"/>
<feature type="region of interest" description="Disordered" evidence="1">
    <location>
        <begin position="1"/>
        <end position="59"/>
    </location>
</feature>
<feature type="compositionally biased region" description="Basic residues" evidence="1">
    <location>
        <begin position="1"/>
        <end position="15"/>
    </location>
</feature>
<evidence type="ECO:0000313" key="3">
    <source>
        <dbReference type="Proteomes" id="UP000290408"/>
    </source>
</evidence>
<reference evidence="2 3" key="1">
    <citation type="submission" date="2019-02" db="EMBL/GenBank/DDBJ databases">
        <title>Genomic data mining of an Antarctic deep-sea actinobacterium, Janibacterlimosus P3-3-X1.</title>
        <authorList>
            <person name="Liao L."/>
            <person name="Chen B."/>
        </authorList>
    </citation>
    <scope>NUCLEOTIDE SEQUENCE [LARGE SCALE GENOMIC DNA]</scope>
    <source>
        <strain evidence="2 3">P3-3-X1</strain>
    </source>
</reference>
<dbReference type="Proteomes" id="UP000290408">
    <property type="component" value="Chromosome"/>
</dbReference>
<keyword evidence="3" id="KW-1185">Reference proteome</keyword>
<sequence>MRGSRSHRLRGRRGGSGRGSAPVHGSGTRRPWRTGSTRVGSGVSRGRPGGGRCRAGGRW</sequence>
<dbReference type="EMBL" id="CP036164">
    <property type="protein sequence ID" value="QBF47819.1"/>
    <property type="molecule type" value="Genomic_DNA"/>
</dbReference>